<comment type="caution">
    <text evidence="5">The sequence shown here is derived from an EMBL/GenBank/DDBJ whole genome shotgun (WGS) entry which is preliminary data.</text>
</comment>
<dbReference type="SUPFAM" id="SSF55729">
    <property type="entry name" value="Acyl-CoA N-acyltransferases (Nat)"/>
    <property type="match status" value="1"/>
</dbReference>
<evidence type="ECO:0000256" key="2">
    <source>
        <dbReference type="ARBA" id="ARBA00023315"/>
    </source>
</evidence>
<feature type="domain" description="N-acetyltransferase" evidence="4">
    <location>
        <begin position="7"/>
        <end position="168"/>
    </location>
</feature>
<dbReference type="PANTHER" id="PTHR43792:SF8">
    <property type="entry name" value="[RIBOSOMAL PROTEIN US5]-ALANINE N-ACETYLTRANSFERASE"/>
    <property type="match status" value="1"/>
</dbReference>
<reference evidence="5 6" key="1">
    <citation type="submission" date="2016-08" db="EMBL/GenBank/DDBJ databases">
        <title>Draft genome sequence of Candidatus Piscirickettsia litoralis, from seawater.</title>
        <authorList>
            <person name="Wan X."/>
            <person name="Lee A.J."/>
            <person name="Hou S."/>
            <person name="Donachie S.P."/>
        </authorList>
    </citation>
    <scope>NUCLEOTIDE SEQUENCE [LARGE SCALE GENOMIC DNA]</scope>
    <source>
        <strain evidence="5 6">Y2</strain>
    </source>
</reference>
<dbReference type="PANTHER" id="PTHR43792">
    <property type="entry name" value="GNAT FAMILY, PUTATIVE (AFU_ORTHOLOGUE AFUA_3G00765)-RELATED-RELATED"/>
    <property type="match status" value="1"/>
</dbReference>
<dbReference type="EMBL" id="MDTU01000001">
    <property type="protein sequence ID" value="ODN42135.1"/>
    <property type="molecule type" value="Genomic_DNA"/>
</dbReference>
<comment type="similarity">
    <text evidence="3">Belongs to the acetyltransferase family. RimJ subfamily.</text>
</comment>
<gene>
    <name evidence="5" type="ORF">BGC07_03205</name>
</gene>
<protein>
    <submittedName>
        <fullName evidence="5">Alanine acetyltransferase</fullName>
    </submittedName>
</protein>
<dbReference type="Gene3D" id="3.40.630.30">
    <property type="match status" value="1"/>
</dbReference>
<name>A0ABX3A0Y4_9GAMM</name>
<evidence type="ECO:0000256" key="1">
    <source>
        <dbReference type="ARBA" id="ARBA00022679"/>
    </source>
</evidence>
<evidence type="ECO:0000313" key="5">
    <source>
        <dbReference type="EMBL" id="ODN42135.1"/>
    </source>
</evidence>
<dbReference type="RefSeq" id="WP_069311934.1">
    <property type="nucleotide sequence ID" value="NZ_MDTU01000001.1"/>
</dbReference>
<accession>A0ABX3A0Y4</accession>
<keyword evidence="1" id="KW-0808">Transferase</keyword>
<proteinExistence type="inferred from homology"/>
<evidence type="ECO:0000313" key="6">
    <source>
        <dbReference type="Proteomes" id="UP000094329"/>
    </source>
</evidence>
<evidence type="ECO:0000256" key="3">
    <source>
        <dbReference type="ARBA" id="ARBA00038502"/>
    </source>
</evidence>
<sequence length="169" mass="19442">MQSLQTLALKQPTPEDCEAFIKAVKISAALHHPWVSPADNEEDFLEYIDKANNSDRSESLFLMHNSNLVGVFNISEIVRGCFQSCYLGYYAFEPFANQGYMTQGLQLLIHHAFGALKLHRIEANIRPENTHSIKLVQKLGFHKEGYSPNYLYLDGAWRDHERWAITHDF</sequence>
<dbReference type="PROSITE" id="PS51186">
    <property type="entry name" value="GNAT"/>
    <property type="match status" value="1"/>
</dbReference>
<keyword evidence="6" id="KW-1185">Reference proteome</keyword>
<dbReference type="Pfam" id="PF13302">
    <property type="entry name" value="Acetyltransf_3"/>
    <property type="match status" value="1"/>
</dbReference>
<dbReference type="InterPro" id="IPR000182">
    <property type="entry name" value="GNAT_dom"/>
</dbReference>
<dbReference type="InterPro" id="IPR051531">
    <property type="entry name" value="N-acetyltransferase"/>
</dbReference>
<organism evidence="5 6">
    <name type="scientific">Piscirickettsia litoralis</name>
    <dbReference type="NCBI Taxonomy" id="1891921"/>
    <lineage>
        <taxon>Bacteria</taxon>
        <taxon>Pseudomonadati</taxon>
        <taxon>Pseudomonadota</taxon>
        <taxon>Gammaproteobacteria</taxon>
        <taxon>Thiotrichales</taxon>
        <taxon>Piscirickettsiaceae</taxon>
        <taxon>Piscirickettsia</taxon>
    </lineage>
</organism>
<keyword evidence="2" id="KW-0012">Acyltransferase</keyword>
<evidence type="ECO:0000259" key="4">
    <source>
        <dbReference type="PROSITE" id="PS51186"/>
    </source>
</evidence>
<dbReference type="InterPro" id="IPR016181">
    <property type="entry name" value="Acyl_CoA_acyltransferase"/>
</dbReference>
<dbReference type="Proteomes" id="UP000094329">
    <property type="component" value="Unassembled WGS sequence"/>
</dbReference>